<proteinExistence type="predicted"/>
<comment type="caution">
    <text evidence="1">The sequence shown here is derived from an EMBL/GenBank/DDBJ whole genome shotgun (WGS) entry which is preliminary data.</text>
</comment>
<sequence>MPASPSKIVGDCHDCKKLVDGLKLKVSGCQTLEEKYHLLTCLPGNVTIAQIRSDFGVGKTIATRASKLRSSEGPFSAPYFNKRGPKPDDELTNIIRRFYLDDSNSRPSPRANDTIIVTTAEGKKRVAKILILNNLKDFFEEFKVVNKEFLATRPRLGISKFAALRPKQCRWPEHRIS</sequence>
<accession>A0A226CWZ9</accession>
<dbReference type="EMBL" id="LNIX01000051">
    <property type="protein sequence ID" value="OXA37875.1"/>
    <property type="molecule type" value="Genomic_DNA"/>
</dbReference>
<dbReference type="AlphaFoldDB" id="A0A226CWZ9"/>
<organism evidence="1 2">
    <name type="scientific">Folsomia candida</name>
    <name type="common">Springtail</name>
    <dbReference type="NCBI Taxonomy" id="158441"/>
    <lineage>
        <taxon>Eukaryota</taxon>
        <taxon>Metazoa</taxon>
        <taxon>Ecdysozoa</taxon>
        <taxon>Arthropoda</taxon>
        <taxon>Hexapoda</taxon>
        <taxon>Collembola</taxon>
        <taxon>Entomobryomorpha</taxon>
        <taxon>Isotomoidea</taxon>
        <taxon>Isotomidae</taxon>
        <taxon>Proisotominae</taxon>
        <taxon>Folsomia</taxon>
    </lineage>
</organism>
<name>A0A226CWZ9_FOLCA</name>
<dbReference type="Proteomes" id="UP000198287">
    <property type="component" value="Unassembled WGS sequence"/>
</dbReference>
<keyword evidence="2" id="KW-1185">Reference proteome</keyword>
<protein>
    <submittedName>
        <fullName evidence="1">Uncharacterized protein</fullName>
    </submittedName>
</protein>
<evidence type="ECO:0000313" key="1">
    <source>
        <dbReference type="EMBL" id="OXA37875.1"/>
    </source>
</evidence>
<reference evidence="1 2" key="1">
    <citation type="submission" date="2015-12" db="EMBL/GenBank/DDBJ databases">
        <title>The genome of Folsomia candida.</title>
        <authorList>
            <person name="Faddeeva A."/>
            <person name="Derks M.F."/>
            <person name="Anvar Y."/>
            <person name="Smit S."/>
            <person name="Van Straalen N."/>
            <person name="Roelofs D."/>
        </authorList>
    </citation>
    <scope>NUCLEOTIDE SEQUENCE [LARGE SCALE GENOMIC DNA]</scope>
    <source>
        <strain evidence="1 2">VU population</strain>
        <tissue evidence="1">Whole body</tissue>
    </source>
</reference>
<gene>
    <name evidence="1" type="ORF">Fcan01_27326</name>
</gene>
<evidence type="ECO:0000313" key="2">
    <source>
        <dbReference type="Proteomes" id="UP000198287"/>
    </source>
</evidence>